<dbReference type="SUPFAM" id="SSF69322">
    <property type="entry name" value="Tricorn protease domain 2"/>
    <property type="match status" value="1"/>
</dbReference>
<evidence type="ECO:0000313" key="6">
    <source>
        <dbReference type="EMBL" id="GGY22789.1"/>
    </source>
</evidence>
<dbReference type="NCBIfam" id="TIGR00254">
    <property type="entry name" value="GGDEF"/>
    <property type="match status" value="1"/>
</dbReference>
<dbReference type="InterPro" id="IPR029787">
    <property type="entry name" value="Nucleotide_cyclase"/>
</dbReference>
<evidence type="ECO:0000313" key="7">
    <source>
        <dbReference type="Proteomes" id="UP000621898"/>
    </source>
</evidence>
<organism evidence="6 7">
    <name type="scientific">Rhodanobacter panaciterrae</name>
    <dbReference type="NCBI Taxonomy" id="490572"/>
    <lineage>
        <taxon>Bacteria</taxon>
        <taxon>Pseudomonadati</taxon>
        <taxon>Pseudomonadota</taxon>
        <taxon>Gammaproteobacteria</taxon>
        <taxon>Lysobacterales</taxon>
        <taxon>Rhodanobacteraceae</taxon>
        <taxon>Rhodanobacter</taxon>
    </lineage>
</organism>
<keyword evidence="4" id="KW-0732">Signal</keyword>
<protein>
    <recommendedName>
        <fullName evidence="1">diguanylate cyclase</fullName>
        <ecNumber evidence="1">2.7.7.65</ecNumber>
    </recommendedName>
</protein>
<comment type="catalytic activity">
    <reaction evidence="2">
        <text>2 GTP = 3',3'-c-di-GMP + 2 diphosphate</text>
        <dbReference type="Rhea" id="RHEA:24898"/>
        <dbReference type="ChEBI" id="CHEBI:33019"/>
        <dbReference type="ChEBI" id="CHEBI:37565"/>
        <dbReference type="ChEBI" id="CHEBI:58805"/>
        <dbReference type="EC" id="2.7.7.65"/>
    </reaction>
</comment>
<keyword evidence="3" id="KW-0472">Membrane</keyword>
<evidence type="ECO:0000256" key="2">
    <source>
        <dbReference type="ARBA" id="ARBA00034247"/>
    </source>
</evidence>
<proteinExistence type="predicted"/>
<dbReference type="Gene3D" id="3.30.70.270">
    <property type="match status" value="1"/>
</dbReference>
<dbReference type="InterPro" id="IPR011110">
    <property type="entry name" value="Reg_prop"/>
</dbReference>
<dbReference type="SUPFAM" id="SSF55073">
    <property type="entry name" value="Nucleotide cyclase"/>
    <property type="match status" value="1"/>
</dbReference>
<feature type="transmembrane region" description="Helical" evidence="3">
    <location>
        <begin position="741"/>
        <end position="763"/>
    </location>
</feature>
<gene>
    <name evidence="6" type="ORF">GCM10008098_15160</name>
</gene>
<dbReference type="PANTHER" id="PTHR45138">
    <property type="entry name" value="REGULATORY COMPONENTS OF SENSORY TRANSDUCTION SYSTEM"/>
    <property type="match status" value="1"/>
</dbReference>
<keyword evidence="7" id="KW-1185">Reference proteome</keyword>
<dbReference type="SMART" id="SM00267">
    <property type="entry name" value="GGDEF"/>
    <property type="match status" value="1"/>
</dbReference>
<dbReference type="Proteomes" id="UP000621898">
    <property type="component" value="Unassembled WGS sequence"/>
</dbReference>
<accession>A0ABQ2ZQT3</accession>
<dbReference type="InterPro" id="IPR013783">
    <property type="entry name" value="Ig-like_fold"/>
</dbReference>
<feature type="signal peptide" evidence="4">
    <location>
        <begin position="1"/>
        <end position="27"/>
    </location>
</feature>
<dbReference type="InterPro" id="IPR015943">
    <property type="entry name" value="WD40/YVTN_repeat-like_dom_sf"/>
</dbReference>
<evidence type="ECO:0000256" key="1">
    <source>
        <dbReference type="ARBA" id="ARBA00012528"/>
    </source>
</evidence>
<dbReference type="PANTHER" id="PTHR45138:SF9">
    <property type="entry name" value="DIGUANYLATE CYCLASE DGCM-RELATED"/>
    <property type="match status" value="1"/>
</dbReference>
<evidence type="ECO:0000256" key="4">
    <source>
        <dbReference type="SAM" id="SignalP"/>
    </source>
</evidence>
<dbReference type="EMBL" id="BMXT01000001">
    <property type="protein sequence ID" value="GGY22789.1"/>
    <property type="molecule type" value="Genomic_DNA"/>
</dbReference>
<feature type="chain" id="PRO_5047441349" description="diguanylate cyclase" evidence="4">
    <location>
        <begin position="28"/>
        <end position="971"/>
    </location>
</feature>
<name>A0ABQ2ZQT3_9GAMM</name>
<evidence type="ECO:0000259" key="5">
    <source>
        <dbReference type="PROSITE" id="PS50887"/>
    </source>
</evidence>
<feature type="domain" description="GGDEF" evidence="5">
    <location>
        <begin position="836"/>
        <end position="969"/>
    </location>
</feature>
<dbReference type="Pfam" id="PF00990">
    <property type="entry name" value="GGDEF"/>
    <property type="match status" value="1"/>
</dbReference>
<dbReference type="EC" id="2.7.7.65" evidence="1"/>
<dbReference type="SUPFAM" id="SSF63829">
    <property type="entry name" value="Calcium-dependent phosphotriesterase"/>
    <property type="match status" value="1"/>
</dbReference>
<dbReference type="PROSITE" id="PS50887">
    <property type="entry name" value="GGDEF"/>
    <property type="match status" value="1"/>
</dbReference>
<keyword evidence="3" id="KW-1133">Transmembrane helix</keyword>
<keyword evidence="3" id="KW-0812">Transmembrane</keyword>
<reference evidence="7" key="1">
    <citation type="journal article" date="2019" name="Int. J. Syst. Evol. Microbiol.">
        <title>The Global Catalogue of Microorganisms (GCM) 10K type strain sequencing project: providing services to taxonomists for standard genome sequencing and annotation.</title>
        <authorList>
            <consortium name="The Broad Institute Genomics Platform"/>
            <consortium name="The Broad Institute Genome Sequencing Center for Infectious Disease"/>
            <person name="Wu L."/>
            <person name="Ma J."/>
        </authorList>
    </citation>
    <scope>NUCLEOTIDE SEQUENCE [LARGE SCALE GENOMIC DNA]</scope>
    <source>
        <strain evidence="7">KCTC 22232</strain>
    </source>
</reference>
<dbReference type="InterPro" id="IPR043128">
    <property type="entry name" value="Rev_trsase/Diguanyl_cyclase"/>
</dbReference>
<dbReference type="Gene3D" id="2.130.10.10">
    <property type="entry name" value="YVTN repeat-like/Quinoprotein amine dehydrogenase"/>
    <property type="match status" value="2"/>
</dbReference>
<comment type="caution">
    <text evidence="6">The sequence shown here is derived from an EMBL/GenBank/DDBJ whole genome shotgun (WGS) entry which is preliminary data.</text>
</comment>
<dbReference type="Gene3D" id="2.60.40.10">
    <property type="entry name" value="Immunoglobulins"/>
    <property type="match status" value="1"/>
</dbReference>
<dbReference type="InterPro" id="IPR000160">
    <property type="entry name" value="GGDEF_dom"/>
</dbReference>
<dbReference type="CDD" id="cd01949">
    <property type="entry name" value="GGDEF"/>
    <property type="match status" value="1"/>
</dbReference>
<evidence type="ECO:0000256" key="3">
    <source>
        <dbReference type="SAM" id="Phobius"/>
    </source>
</evidence>
<dbReference type="Pfam" id="PF07494">
    <property type="entry name" value="Reg_prop"/>
    <property type="match status" value="2"/>
</dbReference>
<dbReference type="InterPro" id="IPR050469">
    <property type="entry name" value="Diguanylate_Cyclase"/>
</dbReference>
<sequence length="971" mass="107857">MLMWSKERYRLVLMAVLLALASLPAWSQQYSLQTYDRKAGLESQSVSALLQDQRGFVWAGTEMGLYRFDGSSFGRMGAAQGFEQGEYITTLAQNAQIDRLWVATQSGLRVGDGLHFSKVEPQGKPLVVDVGRQMAALDDGRLLLVRGDQLWVLSGGSGTQPWQLRPMFDTAQLASVPQLRKITAVYVSQGHLWLGCDTSLCDVDAAGKVVLYGSAQGVPADSWSGVLLDRHGTLWLRGVHHVRALLAGTTRFTARDVPETDMGVVSDNGSLLEDPQGRILTPTNRGLARWEGAGWKMIDSTNGLPDIEITTLLFDTQGTLWLGTYGRGIARWNGYGLIHGWGRGQGFESVPNWSILRFDQQHMWFGNELGGSVLTEGETRLRPWPLQFTPAPRQILTLAKAPDGAIWAGLYDHRVLRYDPVSHRTTLAAQLPAFVKLLHFDRQGRLWIATVNGIYRIDNAGAPAQRIPAAQTTDQQCSDIAEGDDGTLWFACNEGVLRYANGRWARMSMGRKTMASGFSAVAVDTDGSLWLGVNEPGLFHAVVHGDQLVPTQVADTWLDNTLVYFVRRDHRGWIWVGGGGGVDIFDGQHWTHLSQDDGLLWDETSQNAFFEDHDGSVWIGSAIGVSHVMHPEAMMVRSPRKVMITSAMHGAQPVSEGDSVRIDGNHAALTVRFALLGRYSGGLPRFRYRLQGSDWIETASNIINLTGLPSDDYRLEIQAIDDDHRTVSPSAYFDFRIPPPWWLTWWACLLGLLLLALIVALSWRRHSRRLLRQNRRLETMVAGRTIELTEEKHELELARAELYYQATHDSLTGLYNRRAILDELEAQLEPHVRMEPGLAVGLIDADHFKRINDTLGHQAGDAALLAIARHLQSHVRDGDRLGRYGGEEILMLLPGIGRADAEQRMRAIQVAVSDMLHEWNGQQFAVTLSIGMVWVGQEPASVEDLIRRADAALYQAKSRGRDGVVTELMAG</sequence>